<comment type="similarity">
    <text evidence="2 5">Belongs to the Ap4A hydrolase family.</text>
</comment>
<feature type="domain" description="Calcineurin-like phosphoesterase" evidence="6">
    <location>
        <begin position="3"/>
        <end position="152"/>
    </location>
</feature>
<evidence type="ECO:0000256" key="3">
    <source>
        <dbReference type="ARBA" id="ARBA00022801"/>
    </source>
</evidence>
<protein>
    <recommendedName>
        <fullName evidence="5">Bis(5'-nucleosyl)-tetraphosphatase, symmetrical</fullName>
        <ecNumber evidence="5">3.6.1.41</ecNumber>
    </recommendedName>
    <alternativeName>
        <fullName evidence="5">Ap4A hydrolase</fullName>
    </alternativeName>
    <alternativeName>
        <fullName evidence="5">Diadenosine 5',5'''-P1,P4-tetraphosphate pyrophosphohydrolase</fullName>
    </alternativeName>
    <alternativeName>
        <fullName evidence="5">Diadenosine tetraphosphatase</fullName>
    </alternativeName>
</protein>
<evidence type="ECO:0000313" key="7">
    <source>
        <dbReference type="Proteomes" id="UP000675920"/>
    </source>
</evidence>
<dbReference type="InterPro" id="IPR004843">
    <property type="entry name" value="Calcineurin-like_PHP"/>
</dbReference>
<dbReference type="CDD" id="cd07422">
    <property type="entry name" value="MPP_ApaH"/>
    <property type="match status" value="1"/>
</dbReference>
<dbReference type="PANTHER" id="PTHR40942">
    <property type="match status" value="1"/>
</dbReference>
<dbReference type="Pfam" id="PF00149">
    <property type="entry name" value="Metallophos"/>
    <property type="match status" value="1"/>
</dbReference>
<proteinExistence type="inferred from homology"/>
<dbReference type="EC" id="3.6.1.41" evidence="5"/>
<comment type="function">
    <text evidence="1 5">Hydrolyzes diadenosine 5',5'''-P1,P4-tetraphosphate to yield ADP.</text>
</comment>
<sequence length="281" mass="30938">MTPTIAIGDLQGCRASLDSLLDHITHSPDAPADPVFWFCGDIVNRGPDSLGTLRRVRDLGDRAVTVLGNHDLHLLAVAAGVRKQGRGDTIDDILAAPDRDALLDWLRHRPLAHFEHGHLLVHAGVLPQWTVQHTLTLASELQDRLRADDWRDFLASLFGNQPARWDESLRGPDRWRVIVNALTRMRFCTADGTLDFASKDGIGAPPPGHFAWYDAPGRLSRDVTVVTGHWSTLGLRLSPEHVALDTGCVWGGKLTAVQLADDPAARRVWQIDCPQAQRPGN</sequence>
<dbReference type="Gene3D" id="3.60.21.10">
    <property type="match status" value="1"/>
</dbReference>
<dbReference type="NCBIfam" id="TIGR00668">
    <property type="entry name" value="apaH"/>
    <property type="match status" value="1"/>
</dbReference>
<evidence type="ECO:0000256" key="5">
    <source>
        <dbReference type="HAMAP-Rule" id="MF_00199"/>
    </source>
</evidence>
<accession>A0A8B6X295</accession>
<evidence type="ECO:0000256" key="4">
    <source>
        <dbReference type="ARBA" id="ARBA00049417"/>
    </source>
</evidence>
<dbReference type="PANTHER" id="PTHR40942:SF4">
    <property type="entry name" value="CYTOCHROME C5"/>
    <property type="match status" value="1"/>
</dbReference>
<dbReference type="Proteomes" id="UP000675920">
    <property type="component" value="Unplaced"/>
</dbReference>
<keyword evidence="7" id="KW-1185">Reference proteome</keyword>
<comment type="catalytic activity">
    <reaction evidence="4 5">
        <text>P(1),P(4)-bis(5'-adenosyl) tetraphosphate + H2O = 2 ADP + 2 H(+)</text>
        <dbReference type="Rhea" id="RHEA:24252"/>
        <dbReference type="ChEBI" id="CHEBI:15377"/>
        <dbReference type="ChEBI" id="CHEBI:15378"/>
        <dbReference type="ChEBI" id="CHEBI:58141"/>
        <dbReference type="ChEBI" id="CHEBI:456216"/>
        <dbReference type="EC" id="3.6.1.41"/>
    </reaction>
</comment>
<evidence type="ECO:0000256" key="1">
    <source>
        <dbReference type="ARBA" id="ARBA00003413"/>
    </source>
</evidence>
<evidence type="ECO:0000256" key="2">
    <source>
        <dbReference type="ARBA" id="ARBA00005419"/>
    </source>
</evidence>
<dbReference type="AlphaFoldDB" id="A0A8B6X295"/>
<dbReference type="HAMAP" id="MF_00199">
    <property type="entry name" value="ApaH"/>
    <property type="match status" value="1"/>
</dbReference>
<dbReference type="SUPFAM" id="SSF56300">
    <property type="entry name" value="Metallo-dependent phosphatases"/>
    <property type="match status" value="1"/>
</dbReference>
<dbReference type="PIRSF" id="PIRSF000903">
    <property type="entry name" value="B5n-ttraPtase_sm"/>
    <property type="match status" value="1"/>
</dbReference>
<gene>
    <name evidence="5" type="primary">apaH</name>
</gene>
<reference evidence="8" key="1">
    <citation type="submission" date="2025-08" db="UniProtKB">
        <authorList>
            <consortium name="RefSeq"/>
        </authorList>
    </citation>
    <scope>IDENTIFICATION</scope>
</reference>
<dbReference type="GO" id="GO:0008803">
    <property type="term" value="F:bis(5'-nucleosyl)-tetraphosphatase (symmetrical) activity"/>
    <property type="evidence" value="ECO:0007669"/>
    <property type="project" value="UniProtKB-UniRule"/>
</dbReference>
<name>A0A8B6X295_9BURK</name>
<evidence type="ECO:0000259" key="6">
    <source>
        <dbReference type="Pfam" id="PF00149"/>
    </source>
</evidence>
<evidence type="ECO:0000313" key="8">
    <source>
        <dbReference type="RefSeq" id="WP_028310669.1"/>
    </source>
</evidence>
<dbReference type="NCBIfam" id="NF001204">
    <property type="entry name" value="PRK00166.1"/>
    <property type="match status" value="1"/>
</dbReference>
<dbReference type="OrthoDB" id="9807890at2"/>
<dbReference type="RefSeq" id="WP_028310669.1">
    <property type="nucleotide sequence ID" value="NZ_AXWS01000007.1"/>
</dbReference>
<organism evidence="7 8">
    <name type="scientific">Derxia gummosa DSM 723</name>
    <dbReference type="NCBI Taxonomy" id="1121388"/>
    <lineage>
        <taxon>Bacteria</taxon>
        <taxon>Pseudomonadati</taxon>
        <taxon>Pseudomonadota</taxon>
        <taxon>Betaproteobacteria</taxon>
        <taxon>Burkholderiales</taxon>
        <taxon>Alcaligenaceae</taxon>
        <taxon>Derxia</taxon>
    </lineage>
</organism>
<dbReference type="InterPro" id="IPR004617">
    <property type="entry name" value="ApaH"/>
</dbReference>
<keyword evidence="3 5" id="KW-0378">Hydrolase</keyword>
<dbReference type="InterPro" id="IPR029052">
    <property type="entry name" value="Metallo-depent_PP-like"/>
</dbReference>